<organism evidence="2 3">
    <name type="scientific">Oscillatoria acuminata PCC 6304</name>
    <dbReference type="NCBI Taxonomy" id="56110"/>
    <lineage>
        <taxon>Bacteria</taxon>
        <taxon>Bacillati</taxon>
        <taxon>Cyanobacteriota</taxon>
        <taxon>Cyanophyceae</taxon>
        <taxon>Oscillatoriophycideae</taxon>
        <taxon>Oscillatoriales</taxon>
        <taxon>Oscillatoriaceae</taxon>
        <taxon>Oscillatoria</taxon>
    </lineage>
</organism>
<keyword evidence="3" id="KW-1185">Reference proteome</keyword>
<feature type="region of interest" description="Disordered" evidence="1">
    <location>
        <begin position="1"/>
        <end position="45"/>
    </location>
</feature>
<proteinExistence type="predicted"/>
<reference evidence="2 3" key="1">
    <citation type="submission" date="2012-06" db="EMBL/GenBank/DDBJ databases">
        <title>Finished chromosome of genome of Oscillatoria acuminata PCC 6304.</title>
        <authorList>
            <consortium name="US DOE Joint Genome Institute"/>
            <person name="Gugger M."/>
            <person name="Coursin T."/>
            <person name="Rippka R."/>
            <person name="Tandeau De Marsac N."/>
            <person name="Huntemann M."/>
            <person name="Wei C.-L."/>
            <person name="Han J."/>
            <person name="Detter J.C."/>
            <person name="Han C."/>
            <person name="Tapia R."/>
            <person name="Davenport K."/>
            <person name="Daligault H."/>
            <person name="Erkkila T."/>
            <person name="Gu W."/>
            <person name="Munk A.C.C."/>
            <person name="Teshima H."/>
            <person name="Xu Y."/>
            <person name="Chain P."/>
            <person name="Chen A."/>
            <person name="Krypides N."/>
            <person name="Mavromatis K."/>
            <person name="Markowitz V."/>
            <person name="Szeto E."/>
            <person name="Ivanova N."/>
            <person name="Mikhailova N."/>
            <person name="Ovchinnikova G."/>
            <person name="Pagani I."/>
            <person name="Pati A."/>
            <person name="Goodwin L."/>
            <person name="Peters L."/>
            <person name="Pitluck S."/>
            <person name="Woyke T."/>
            <person name="Kerfeld C."/>
        </authorList>
    </citation>
    <scope>NUCLEOTIDE SEQUENCE [LARGE SCALE GENOMIC DNA]</scope>
    <source>
        <strain evidence="2 3">PCC 6304</strain>
    </source>
</reference>
<gene>
    <name evidence="2" type="ORF">Oscil6304_4144</name>
</gene>
<sequence length="69" mass="7526">MILEGKDSMNPEDSPKVDNQDDESSSPRDPKSNLGPDESESGEELNAIAKALMVKLLWSQVGLVDEKNP</sequence>
<evidence type="ECO:0000313" key="3">
    <source>
        <dbReference type="Proteomes" id="UP000010367"/>
    </source>
</evidence>
<name>K9TMN1_9CYAN</name>
<evidence type="ECO:0000313" key="2">
    <source>
        <dbReference type="EMBL" id="AFY83673.1"/>
    </source>
</evidence>
<dbReference type="EMBL" id="CP003607">
    <property type="protein sequence ID" value="AFY83673.1"/>
    <property type="molecule type" value="Genomic_DNA"/>
</dbReference>
<dbReference type="AlphaFoldDB" id="K9TMN1"/>
<dbReference type="KEGG" id="oac:Oscil6304_4144"/>
<evidence type="ECO:0000256" key="1">
    <source>
        <dbReference type="SAM" id="MobiDB-lite"/>
    </source>
</evidence>
<dbReference type="Proteomes" id="UP000010367">
    <property type="component" value="Chromosome"/>
</dbReference>
<protein>
    <submittedName>
        <fullName evidence="2">Uncharacterized protein</fullName>
    </submittedName>
</protein>
<dbReference type="HOGENOM" id="CLU_2771876_0_0_3"/>
<dbReference type="InParanoid" id="K9TMN1"/>
<accession>K9TMN1</accession>
<feature type="compositionally biased region" description="Basic and acidic residues" evidence="1">
    <location>
        <begin position="1"/>
        <end position="31"/>
    </location>
</feature>